<dbReference type="Gene3D" id="1.20.1440.60">
    <property type="entry name" value="23S rRNA-intervening sequence"/>
    <property type="match status" value="1"/>
</dbReference>
<dbReference type="Pfam" id="PF05635">
    <property type="entry name" value="23S_rRNA_IVP"/>
    <property type="match status" value="1"/>
</dbReference>
<dbReference type="InterPro" id="IPR012657">
    <property type="entry name" value="23S_rRNA-intervening_sequence"/>
</dbReference>
<dbReference type="SUPFAM" id="SSF158446">
    <property type="entry name" value="IVS-encoded protein-like"/>
    <property type="match status" value="1"/>
</dbReference>
<name>A0A0H4T3L5_9BACT</name>
<accession>A0A0H4T3L5</accession>
<dbReference type="NCBIfam" id="TIGR02436">
    <property type="entry name" value="four helix bundle protein"/>
    <property type="match status" value="1"/>
</dbReference>
<evidence type="ECO:0000313" key="1">
    <source>
        <dbReference type="EMBL" id="AKQ02286.1"/>
    </source>
</evidence>
<dbReference type="PANTHER" id="PTHR38471">
    <property type="entry name" value="FOUR HELIX BUNDLE PROTEIN"/>
    <property type="match status" value="1"/>
</dbReference>
<dbReference type="EMBL" id="KT006999">
    <property type="protein sequence ID" value="AKQ02286.1"/>
    <property type="molecule type" value="Genomic_DNA"/>
</dbReference>
<organism evidence="1">
    <name type="scientific">uncultured Microgenomates bacterium Rifle_16ft_4_minimus_37633</name>
    <dbReference type="NCBI Taxonomy" id="1665114"/>
    <lineage>
        <taxon>Bacteria</taxon>
        <taxon>Candidatus Microgenomatota</taxon>
        <taxon>environmental samples</taxon>
    </lineage>
</organism>
<dbReference type="InterPro" id="IPR036583">
    <property type="entry name" value="23S_rRNA_IVS_sf"/>
</dbReference>
<evidence type="ECO:0008006" key="2">
    <source>
        <dbReference type="Google" id="ProtNLM"/>
    </source>
</evidence>
<reference evidence="1" key="1">
    <citation type="journal article" date="2015" name="ISME J.">
        <title>Aquifer environment selects for microbial species cohorts in sediment and groundwater.</title>
        <authorList>
            <person name="Hug L.A."/>
            <person name="Thomas B.C."/>
            <person name="Brown C.T."/>
            <person name="Frischkorn K.R."/>
            <person name="Williams K.H."/>
            <person name="Tringe S.G."/>
            <person name="Banfield J.F."/>
        </authorList>
    </citation>
    <scope>NUCLEOTIDE SEQUENCE</scope>
</reference>
<protein>
    <recommendedName>
        <fullName evidence="2">Four helix bundle protein</fullName>
    </recommendedName>
</protein>
<dbReference type="PANTHER" id="PTHR38471:SF2">
    <property type="entry name" value="FOUR HELIX BUNDLE PROTEIN"/>
    <property type="match status" value="1"/>
</dbReference>
<dbReference type="PIRSF" id="PIRSF035652">
    <property type="entry name" value="CHP02436"/>
    <property type="match status" value="1"/>
</dbReference>
<dbReference type="AlphaFoldDB" id="A0A0H4T3L5"/>
<sequence length="119" mass="13807">MTKEKREIHERIYKFVLQVFTSVKQIPKTTENIVLIKQVARSAGSIGANALEADGSESKKEFIHRLTISKKEAKETYYWLSLISDHNTFLRDKLYSLLDENKQLILIISKIIINSKKKI</sequence>
<proteinExistence type="predicted"/>